<protein>
    <submittedName>
        <fullName evidence="1">Uncharacterized protein</fullName>
    </submittedName>
</protein>
<proteinExistence type="predicted"/>
<evidence type="ECO:0000313" key="2">
    <source>
        <dbReference type="Proteomes" id="UP000192491"/>
    </source>
</evidence>
<sequence length="115" mass="12817">MTAMLMGNTAQNPLARLPHIPFAPAFPPRKPDTGKLVFTRSRTGFIVYKKGTPLAWLVLGYHQGQLDNKPKLVKFVDVAYHRQTERGISMETAFFDTVAEAKQFIRATLGEGVAK</sequence>
<dbReference type="EMBL" id="MTEJ01000208">
    <property type="protein sequence ID" value="OQX07485.1"/>
    <property type="molecule type" value="Genomic_DNA"/>
</dbReference>
<reference evidence="1 2" key="1">
    <citation type="submission" date="2017-01" db="EMBL/GenBank/DDBJ databases">
        <title>Novel large sulfur bacteria in the metagenomes of groundwater-fed chemosynthetic microbial mats in the Lake Huron basin.</title>
        <authorList>
            <person name="Sharrar A.M."/>
            <person name="Flood B.E."/>
            <person name="Bailey J.V."/>
            <person name="Jones D.S."/>
            <person name="Biddanda B."/>
            <person name="Ruberg S.A."/>
            <person name="Marcus D.N."/>
            <person name="Dick G.J."/>
        </authorList>
    </citation>
    <scope>NUCLEOTIDE SEQUENCE [LARGE SCALE GENOMIC DNA]</scope>
    <source>
        <strain evidence="1">A8</strain>
    </source>
</reference>
<dbReference type="AlphaFoldDB" id="A0A1Y1QJV2"/>
<gene>
    <name evidence="1" type="ORF">BWK73_27985</name>
</gene>
<organism evidence="1 2">
    <name type="scientific">Thiothrix lacustris</name>
    <dbReference type="NCBI Taxonomy" id="525917"/>
    <lineage>
        <taxon>Bacteria</taxon>
        <taxon>Pseudomonadati</taxon>
        <taxon>Pseudomonadota</taxon>
        <taxon>Gammaproteobacteria</taxon>
        <taxon>Thiotrichales</taxon>
        <taxon>Thiotrichaceae</taxon>
        <taxon>Thiothrix</taxon>
    </lineage>
</organism>
<dbReference type="Proteomes" id="UP000192491">
    <property type="component" value="Unassembled WGS sequence"/>
</dbReference>
<name>A0A1Y1QJV2_9GAMM</name>
<accession>A0A1Y1QJV2</accession>
<evidence type="ECO:0000313" key="1">
    <source>
        <dbReference type="EMBL" id="OQX07485.1"/>
    </source>
</evidence>
<comment type="caution">
    <text evidence="1">The sequence shown here is derived from an EMBL/GenBank/DDBJ whole genome shotgun (WGS) entry which is preliminary data.</text>
</comment>